<dbReference type="InterPro" id="IPR013096">
    <property type="entry name" value="Cupin_2"/>
</dbReference>
<dbReference type="InterPro" id="IPR011051">
    <property type="entry name" value="RmlC_Cupin_sf"/>
</dbReference>
<sequence>MKTTSFTQVVASVLLMALATNCQVLHASSCQAEGVTRTVLQQHDIDVPGKDTVQDIVDFGPGTTFPRHTHPGEEVIYILDGLLEYQIDGKPAVTLKAGDVFFVPAGVVHSVRNLGNSSGSELATYILEKGQPPVTCVQ</sequence>
<dbReference type="CDD" id="cd02235">
    <property type="entry name" value="cupin_BLL4011-like"/>
    <property type="match status" value="1"/>
</dbReference>
<dbReference type="InterPro" id="IPR014710">
    <property type="entry name" value="RmlC-like_jellyroll"/>
</dbReference>
<feature type="domain" description="Cupin type-2" evidence="2">
    <location>
        <begin position="56"/>
        <end position="117"/>
    </location>
</feature>
<protein>
    <submittedName>
        <fullName evidence="3">RmlC-like cupin domain-containing protein</fullName>
    </submittedName>
</protein>
<name>A0AAD4KT08_9EURO</name>
<gene>
    <name evidence="3" type="ORF">BGW36DRAFT_358180</name>
</gene>
<evidence type="ECO:0000259" key="2">
    <source>
        <dbReference type="Pfam" id="PF07883"/>
    </source>
</evidence>
<evidence type="ECO:0000313" key="3">
    <source>
        <dbReference type="EMBL" id="KAH8698657.1"/>
    </source>
</evidence>
<dbReference type="AlphaFoldDB" id="A0AAD4KT08"/>
<feature type="chain" id="PRO_5041901482" evidence="1">
    <location>
        <begin position="28"/>
        <end position="138"/>
    </location>
</feature>
<comment type="caution">
    <text evidence="3">The sequence shown here is derived from an EMBL/GenBank/DDBJ whole genome shotgun (WGS) entry which is preliminary data.</text>
</comment>
<dbReference type="PANTHER" id="PTHR38599:SF1">
    <property type="entry name" value="CUPIN DOMAIN PROTEIN (AFU_ORTHOLOGUE AFUA_3G13620)"/>
    <property type="match status" value="1"/>
</dbReference>
<evidence type="ECO:0000256" key="1">
    <source>
        <dbReference type="SAM" id="SignalP"/>
    </source>
</evidence>
<dbReference type="GeneID" id="70244232"/>
<dbReference type="RefSeq" id="XP_046073121.1">
    <property type="nucleotide sequence ID" value="XM_046213945.1"/>
</dbReference>
<dbReference type="Gene3D" id="2.60.120.10">
    <property type="entry name" value="Jelly Rolls"/>
    <property type="match status" value="1"/>
</dbReference>
<accession>A0AAD4KT08</accession>
<evidence type="ECO:0000313" key="4">
    <source>
        <dbReference type="Proteomes" id="UP001201262"/>
    </source>
</evidence>
<dbReference type="SUPFAM" id="SSF51182">
    <property type="entry name" value="RmlC-like cupins"/>
    <property type="match status" value="1"/>
</dbReference>
<dbReference type="PANTHER" id="PTHR38599">
    <property type="entry name" value="CUPIN DOMAIN PROTEIN (AFU_ORTHOLOGUE AFUA_3G13620)"/>
    <property type="match status" value="1"/>
</dbReference>
<keyword evidence="4" id="KW-1185">Reference proteome</keyword>
<reference evidence="3" key="1">
    <citation type="submission" date="2021-12" db="EMBL/GenBank/DDBJ databases">
        <title>Convergent genome expansion in fungi linked to evolution of root-endophyte symbiosis.</title>
        <authorList>
            <consortium name="DOE Joint Genome Institute"/>
            <person name="Ke Y.-H."/>
            <person name="Bonito G."/>
            <person name="Liao H.-L."/>
            <person name="Looney B."/>
            <person name="Rojas-Flechas A."/>
            <person name="Nash J."/>
            <person name="Hameed K."/>
            <person name="Schadt C."/>
            <person name="Martin F."/>
            <person name="Crous P.W."/>
            <person name="Miettinen O."/>
            <person name="Magnuson J.K."/>
            <person name="Labbe J."/>
            <person name="Jacobson D."/>
            <person name="Doktycz M.J."/>
            <person name="Veneault-Fourrey C."/>
            <person name="Kuo A."/>
            <person name="Mondo S."/>
            <person name="Calhoun S."/>
            <person name="Riley R."/>
            <person name="Ohm R."/>
            <person name="LaButti K."/>
            <person name="Andreopoulos B."/>
            <person name="Pangilinan J."/>
            <person name="Nolan M."/>
            <person name="Tritt A."/>
            <person name="Clum A."/>
            <person name="Lipzen A."/>
            <person name="Daum C."/>
            <person name="Barry K."/>
            <person name="Grigoriev I.V."/>
            <person name="Vilgalys R."/>
        </authorList>
    </citation>
    <scope>NUCLEOTIDE SEQUENCE</scope>
    <source>
        <strain evidence="3">PMI_201</strain>
    </source>
</reference>
<dbReference type="Proteomes" id="UP001201262">
    <property type="component" value="Unassembled WGS sequence"/>
</dbReference>
<feature type="signal peptide" evidence="1">
    <location>
        <begin position="1"/>
        <end position="27"/>
    </location>
</feature>
<proteinExistence type="predicted"/>
<organism evidence="3 4">
    <name type="scientific">Talaromyces proteolyticus</name>
    <dbReference type="NCBI Taxonomy" id="1131652"/>
    <lineage>
        <taxon>Eukaryota</taxon>
        <taxon>Fungi</taxon>
        <taxon>Dikarya</taxon>
        <taxon>Ascomycota</taxon>
        <taxon>Pezizomycotina</taxon>
        <taxon>Eurotiomycetes</taxon>
        <taxon>Eurotiomycetidae</taxon>
        <taxon>Eurotiales</taxon>
        <taxon>Trichocomaceae</taxon>
        <taxon>Talaromyces</taxon>
        <taxon>Talaromyces sect. Bacilispori</taxon>
    </lineage>
</organism>
<dbReference type="EMBL" id="JAJTJA010000005">
    <property type="protein sequence ID" value="KAH8698657.1"/>
    <property type="molecule type" value="Genomic_DNA"/>
</dbReference>
<dbReference type="Pfam" id="PF07883">
    <property type="entry name" value="Cupin_2"/>
    <property type="match status" value="1"/>
</dbReference>
<keyword evidence="1" id="KW-0732">Signal</keyword>